<accession>A0ABV2QE89</accession>
<protein>
    <submittedName>
        <fullName evidence="3">Tripartite-type tricarboxylate transporter receptor subunit TctC</fullName>
    </submittedName>
</protein>
<keyword evidence="4" id="KW-1185">Reference proteome</keyword>
<dbReference type="InterPro" id="IPR042100">
    <property type="entry name" value="Bug_dom1"/>
</dbReference>
<dbReference type="PANTHER" id="PTHR42928:SF5">
    <property type="entry name" value="BLR1237 PROTEIN"/>
    <property type="match status" value="1"/>
</dbReference>
<feature type="signal peptide" evidence="2">
    <location>
        <begin position="1"/>
        <end position="27"/>
    </location>
</feature>
<name>A0ABV2QE89_9BURK</name>
<gene>
    <name evidence="3" type="ORF">ABIE13_004336</name>
</gene>
<dbReference type="RefSeq" id="WP_354447083.1">
    <property type="nucleotide sequence ID" value="NZ_JBEPSH010000008.1"/>
</dbReference>
<dbReference type="CDD" id="cd13578">
    <property type="entry name" value="PBP2_Bug27"/>
    <property type="match status" value="1"/>
</dbReference>
<comment type="similarity">
    <text evidence="1">Belongs to the UPF0065 (bug) family.</text>
</comment>
<organism evidence="3 4">
    <name type="scientific">Ottowia thiooxydans</name>
    <dbReference type="NCBI Taxonomy" id="219182"/>
    <lineage>
        <taxon>Bacteria</taxon>
        <taxon>Pseudomonadati</taxon>
        <taxon>Pseudomonadota</taxon>
        <taxon>Betaproteobacteria</taxon>
        <taxon>Burkholderiales</taxon>
        <taxon>Comamonadaceae</taxon>
        <taxon>Ottowia</taxon>
    </lineage>
</organism>
<sequence>MRVSPSSRRLAAAGLALLASVPLLARAADPVYPARPVTMVVAYAPGGATDIVARALAQEMTSSLGQSVIVDNKAGGGTAVGTLGVKRAMPDGYTLLFGTNAFVISSLIQKPSQWDPVKDFEPVGLVTTQALGVFVRPGLNVNTIAELIAYGKANPGKLNFASSGNGSAQHLAGEAFQQAAGIKMVHVPYKGAGPALQDMVGGRVDLMFTSMVGMSELTKDQKVLLIATTGKNRSFATPNVPTVAEGGVPGYNVQPWQALFAPAKTSAPALARLQKELARIGKDENMTKRLRDQGMELTVSTPAELRNHLQQERASYAKLLQTVTVD</sequence>
<keyword evidence="3" id="KW-0675">Receptor</keyword>
<dbReference type="InterPro" id="IPR005064">
    <property type="entry name" value="BUG"/>
</dbReference>
<dbReference type="PIRSF" id="PIRSF017082">
    <property type="entry name" value="YflP"/>
    <property type="match status" value="1"/>
</dbReference>
<dbReference type="SUPFAM" id="SSF53850">
    <property type="entry name" value="Periplasmic binding protein-like II"/>
    <property type="match status" value="1"/>
</dbReference>
<evidence type="ECO:0000313" key="4">
    <source>
        <dbReference type="Proteomes" id="UP001549320"/>
    </source>
</evidence>
<dbReference type="EMBL" id="JBEPSH010000008">
    <property type="protein sequence ID" value="MET4579213.1"/>
    <property type="molecule type" value="Genomic_DNA"/>
</dbReference>
<proteinExistence type="inferred from homology"/>
<comment type="caution">
    <text evidence="3">The sequence shown here is derived from an EMBL/GenBank/DDBJ whole genome shotgun (WGS) entry which is preliminary data.</text>
</comment>
<feature type="chain" id="PRO_5045689450" evidence="2">
    <location>
        <begin position="28"/>
        <end position="326"/>
    </location>
</feature>
<keyword evidence="2" id="KW-0732">Signal</keyword>
<evidence type="ECO:0000313" key="3">
    <source>
        <dbReference type="EMBL" id="MET4579213.1"/>
    </source>
</evidence>
<dbReference type="Proteomes" id="UP001549320">
    <property type="component" value="Unassembled WGS sequence"/>
</dbReference>
<evidence type="ECO:0000256" key="1">
    <source>
        <dbReference type="ARBA" id="ARBA00006987"/>
    </source>
</evidence>
<dbReference type="Gene3D" id="3.40.190.150">
    <property type="entry name" value="Bordetella uptake gene, domain 1"/>
    <property type="match status" value="1"/>
</dbReference>
<dbReference type="Pfam" id="PF03401">
    <property type="entry name" value="TctC"/>
    <property type="match status" value="1"/>
</dbReference>
<dbReference type="PANTHER" id="PTHR42928">
    <property type="entry name" value="TRICARBOXYLATE-BINDING PROTEIN"/>
    <property type="match status" value="1"/>
</dbReference>
<dbReference type="Gene3D" id="3.40.190.10">
    <property type="entry name" value="Periplasmic binding protein-like II"/>
    <property type="match status" value="1"/>
</dbReference>
<evidence type="ECO:0000256" key="2">
    <source>
        <dbReference type="SAM" id="SignalP"/>
    </source>
</evidence>
<reference evidence="3 4" key="1">
    <citation type="submission" date="2024-06" db="EMBL/GenBank/DDBJ databases">
        <title>Sorghum-associated microbial communities from plants grown in Nebraska, USA.</title>
        <authorList>
            <person name="Schachtman D."/>
        </authorList>
    </citation>
    <scope>NUCLEOTIDE SEQUENCE [LARGE SCALE GENOMIC DNA]</scope>
    <source>
        <strain evidence="3 4">2709</strain>
    </source>
</reference>